<dbReference type="AlphaFoldDB" id="A0A5C2S8Z3"/>
<sequence length="189" mass="21341">MLGAPGKWSRLRILVDRCGCMICCAAGTKMSGGLQCLDTRWLPGSVEDGWCQGPEEGLEIAQHAPPTTDTHSVPYVRSQFIHNRQKPATDQAEGAKLEREAVLSQSSLRLIHLSLLPLSPAPYRRPPTRVVERLWRRPCPCRRRSPQPRPRRLSPLTDPTTCRRRLRPTRTIPPLSVSRGISRVRSRRS</sequence>
<accession>A0A5C2S8Z3</accession>
<gene>
    <name evidence="2" type="ORF">L227DRAFT_110902</name>
</gene>
<proteinExistence type="predicted"/>
<evidence type="ECO:0000313" key="3">
    <source>
        <dbReference type="Proteomes" id="UP000313359"/>
    </source>
</evidence>
<feature type="compositionally biased region" description="Low complexity" evidence="1">
    <location>
        <begin position="169"/>
        <end position="181"/>
    </location>
</feature>
<dbReference type="EMBL" id="ML122268">
    <property type="protein sequence ID" value="RPD59748.1"/>
    <property type="molecule type" value="Genomic_DNA"/>
</dbReference>
<reference evidence="2" key="1">
    <citation type="journal article" date="2018" name="Genome Biol. Evol.">
        <title>Genomics and development of Lentinus tigrinus, a white-rot wood-decaying mushroom with dimorphic fruiting bodies.</title>
        <authorList>
            <person name="Wu B."/>
            <person name="Xu Z."/>
            <person name="Knudson A."/>
            <person name="Carlson A."/>
            <person name="Chen N."/>
            <person name="Kovaka S."/>
            <person name="LaButti K."/>
            <person name="Lipzen A."/>
            <person name="Pennachio C."/>
            <person name="Riley R."/>
            <person name="Schakwitz W."/>
            <person name="Umezawa K."/>
            <person name="Ohm R.A."/>
            <person name="Grigoriev I.V."/>
            <person name="Nagy L.G."/>
            <person name="Gibbons J."/>
            <person name="Hibbett D."/>
        </authorList>
    </citation>
    <scope>NUCLEOTIDE SEQUENCE [LARGE SCALE GENOMIC DNA]</scope>
    <source>
        <strain evidence="2">ALCF2SS1-6</strain>
    </source>
</reference>
<feature type="region of interest" description="Disordered" evidence="1">
    <location>
        <begin position="141"/>
        <end position="189"/>
    </location>
</feature>
<name>A0A5C2S8Z3_9APHY</name>
<evidence type="ECO:0000256" key="1">
    <source>
        <dbReference type="SAM" id="MobiDB-lite"/>
    </source>
</evidence>
<feature type="compositionally biased region" description="Basic residues" evidence="1">
    <location>
        <begin position="141"/>
        <end position="152"/>
    </location>
</feature>
<organism evidence="2 3">
    <name type="scientific">Lentinus tigrinus ALCF2SS1-6</name>
    <dbReference type="NCBI Taxonomy" id="1328759"/>
    <lineage>
        <taxon>Eukaryota</taxon>
        <taxon>Fungi</taxon>
        <taxon>Dikarya</taxon>
        <taxon>Basidiomycota</taxon>
        <taxon>Agaricomycotina</taxon>
        <taxon>Agaricomycetes</taxon>
        <taxon>Polyporales</taxon>
        <taxon>Polyporaceae</taxon>
        <taxon>Lentinus</taxon>
    </lineage>
</organism>
<keyword evidence="3" id="KW-1185">Reference proteome</keyword>
<evidence type="ECO:0000313" key="2">
    <source>
        <dbReference type="EMBL" id="RPD59748.1"/>
    </source>
</evidence>
<dbReference type="Proteomes" id="UP000313359">
    <property type="component" value="Unassembled WGS sequence"/>
</dbReference>
<protein>
    <submittedName>
        <fullName evidence="2">Uncharacterized protein</fullName>
    </submittedName>
</protein>